<keyword evidence="1" id="KW-0472">Membrane</keyword>
<comment type="caution">
    <text evidence="2">The sequence shown here is derived from an EMBL/GenBank/DDBJ whole genome shotgun (WGS) entry which is preliminary data.</text>
</comment>
<evidence type="ECO:0000313" key="3">
    <source>
        <dbReference type="Proteomes" id="UP000178574"/>
    </source>
</evidence>
<sequence length="209" mass="21919">MAFFGGNSKLRNAGRAPDHFIFEHSAGYTAVELIIVAGIMVTITAAVLIGFGTLNTNAALNRAARDLGVSLRRAQNMSLAVSGISAIGNEVPPAVGVQLTTSATSYILFGDRIASEDLRYTSLSERIETTSFERNVRVSGFETVGSSPTPYVPAGGILHVLFSAPEADPKITDGDGTLAPPDSITIILEAPNGNVKKVTVRESGEVSIK</sequence>
<protein>
    <recommendedName>
        <fullName evidence="4">General secretion pathway GspH domain-containing protein</fullName>
    </recommendedName>
</protein>
<evidence type="ECO:0000256" key="1">
    <source>
        <dbReference type="SAM" id="Phobius"/>
    </source>
</evidence>
<feature type="transmembrane region" description="Helical" evidence="1">
    <location>
        <begin position="33"/>
        <end position="54"/>
    </location>
</feature>
<organism evidence="2 3">
    <name type="scientific">Candidatus Sungbacteria bacterium RIFCSPHIGHO2_01_FULL_50_25</name>
    <dbReference type="NCBI Taxonomy" id="1802265"/>
    <lineage>
        <taxon>Bacteria</taxon>
        <taxon>Candidatus Sungiibacteriota</taxon>
    </lineage>
</organism>
<dbReference type="EMBL" id="MHQD01000004">
    <property type="protein sequence ID" value="OGZ96892.1"/>
    <property type="molecule type" value="Genomic_DNA"/>
</dbReference>
<accession>A0A1G2KBR9</accession>
<keyword evidence="1" id="KW-0812">Transmembrane</keyword>
<dbReference type="Proteomes" id="UP000178574">
    <property type="component" value="Unassembled WGS sequence"/>
</dbReference>
<keyword evidence="1" id="KW-1133">Transmembrane helix</keyword>
<gene>
    <name evidence="2" type="ORF">A2847_02695</name>
</gene>
<name>A0A1G2KBR9_9BACT</name>
<proteinExistence type="predicted"/>
<dbReference type="AlphaFoldDB" id="A0A1G2KBR9"/>
<evidence type="ECO:0000313" key="2">
    <source>
        <dbReference type="EMBL" id="OGZ96892.1"/>
    </source>
</evidence>
<reference evidence="2 3" key="1">
    <citation type="journal article" date="2016" name="Nat. Commun.">
        <title>Thousands of microbial genomes shed light on interconnected biogeochemical processes in an aquifer system.</title>
        <authorList>
            <person name="Anantharaman K."/>
            <person name="Brown C.T."/>
            <person name="Hug L.A."/>
            <person name="Sharon I."/>
            <person name="Castelle C.J."/>
            <person name="Probst A.J."/>
            <person name="Thomas B.C."/>
            <person name="Singh A."/>
            <person name="Wilkins M.J."/>
            <person name="Karaoz U."/>
            <person name="Brodie E.L."/>
            <person name="Williams K.H."/>
            <person name="Hubbard S.S."/>
            <person name="Banfield J.F."/>
        </authorList>
    </citation>
    <scope>NUCLEOTIDE SEQUENCE [LARGE SCALE GENOMIC DNA]</scope>
</reference>
<evidence type="ECO:0008006" key="4">
    <source>
        <dbReference type="Google" id="ProtNLM"/>
    </source>
</evidence>